<evidence type="ECO:0000256" key="8">
    <source>
        <dbReference type="SAM" id="Phobius"/>
    </source>
</evidence>
<feature type="transmembrane region" description="Helical" evidence="8">
    <location>
        <begin position="41"/>
        <end position="62"/>
    </location>
</feature>
<comment type="caution">
    <text evidence="9">The sequence shown here is derived from an EMBL/GenBank/DDBJ whole genome shotgun (WGS) entry which is preliminary data.</text>
</comment>
<accession>A0A3P3VUJ3</accession>
<feature type="binding site" evidence="7">
    <location>
        <position position="195"/>
    </location>
    <ligand>
        <name>Zn(2+)</name>
        <dbReference type="ChEBI" id="CHEBI:29105"/>
    </ligand>
</feature>
<feature type="transmembrane region" description="Helical" evidence="8">
    <location>
        <begin position="131"/>
        <end position="149"/>
    </location>
</feature>
<protein>
    <submittedName>
        <fullName evidence="9">Hemolysin III family protein</fullName>
    </submittedName>
</protein>
<dbReference type="InterPro" id="IPR005744">
    <property type="entry name" value="Hy-lIII"/>
</dbReference>
<keyword evidence="3" id="KW-1003">Cell membrane</keyword>
<evidence type="ECO:0000256" key="7">
    <source>
        <dbReference type="PIRSR" id="PIRSR604254-1"/>
    </source>
</evidence>
<comment type="subcellular location">
    <subcellularLocation>
        <location evidence="1">Cell membrane</location>
        <topology evidence="1">Multi-pass membrane protein</topology>
    </subcellularLocation>
</comment>
<feature type="transmembrane region" description="Helical" evidence="8">
    <location>
        <begin position="106"/>
        <end position="124"/>
    </location>
</feature>
<organism evidence="9 10">
    <name type="scientific">Gulosibacter macacae</name>
    <dbReference type="NCBI Taxonomy" id="2488791"/>
    <lineage>
        <taxon>Bacteria</taxon>
        <taxon>Bacillati</taxon>
        <taxon>Actinomycetota</taxon>
        <taxon>Actinomycetes</taxon>
        <taxon>Micrococcales</taxon>
        <taxon>Microbacteriaceae</taxon>
        <taxon>Gulosibacter</taxon>
    </lineage>
</organism>
<gene>
    <name evidence="9" type="ORF">EG850_08720</name>
</gene>
<evidence type="ECO:0000256" key="5">
    <source>
        <dbReference type="ARBA" id="ARBA00022989"/>
    </source>
</evidence>
<keyword evidence="10" id="KW-1185">Reference proteome</keyword>
<dbReference type="RefSeq" id="WP_124972688.1">
    <property type="nucleotide sequence ID" value="NZ_RQVS01000009.1"/>
</dbReference>
<evidence type="ECO:0000256" key="2">
    <source>
        <dbReference type="ARBA" id="ARBA00008488"/>
    </source>
</evidence>
<feature type="transmembrane region" description="Helical" evidence="8">
    <location>
        <begin position="155"/>
        <end position="178"/>
    </location>
</feature>
<dbReference type="OrthoDB" id="9813689at2"/>
<keyword evidence="7" id="KW-0479">Metal-binding</keyword>
<feature type="transmembrane region" description="Helical" evidence="8">
    <location>
        <begin position="190"/>
        <end position="214"/>
    </location>
</feature>
<evidence type="ECO:0000313" key="10">
    <source>
        <dbReference type="Proteomes" id="UP000274391"/>
    </source>
</evidence>
<keyword evidence="5 8" id="KW-1133">Transmembrane helix</keyword>
<proteinExistence type="inferred from homology"/>
<feature type="transmembrane region" description="Helical" evidence="8">
    <location>
        <begin position="83"/>
        <end position="100"/>
    </location>
</feature>
<dbReference type="GO" id="GO:0140911">
    <property type="term" value="F:pore-forming activity"/>
    <property type="evidence" value="ECO:0007669"/>
    <property type="project" value="InterPro"/>
</dbReference>
<keyword evidence="6 8" id="KW-0472">Membrane</keyword>
<evidence type="ECO:0000313" key="9">
    <source>
        <dbReference type="EMBL" id="RRJ86475.1"/>
    </source>
</evidence>
<dbReference type="PANTHER" id="PTHR20855:SF3">
    <property type="entry name" value="LD03007P"/>
    <property type="match status" value="1"/>
</dbReference>
<name>A0A3P3VUJ3_9MICO</name>
<feature type="binding site" evidence="7">
    <location>
        <position position="191"/>
    </location>
    <ligand>
        <name>Zn(2+)</name>
        <dbReference type="ChEBI" id="CHEBI:29105"/>
    </ligand>
</feature>
<evidence type="ECO:0000256" key="4">
    <source>
        <dbReference type="ARBA" id="ARBA00022692"/>
    </source>
</evidence>
<feature type="transmembrane region" description="Helical" evidence="8">
    <location>
        <begin position="12"/>
        <end position="35"/>
    </location>
</feature>
<dbReference type="Proteomes" id="UP000274391">
    <property type="component" value="Unassembled WGS sequence"/>
</dbReference>
<comment type="similarity">
    <text evidence="2">Belongs to the UPF0073 (Hly-III) family.</text>
</comment>
<sequence length="223" mass="24415">MREQLLAVTSPAWRGWIHTVATPLAAVLGTMLFAFTDSAKAVFAVSVYTACSILLFGMSALYHRGKWGPRAKALLRRFDHANIFLLIAGTYTPLALLALPPEKGWLLFWLVWAVAFVGIVLNVLWISMPRWLSVGLYLAMGWIAVMYLGDLLQASVAMMVLVAVGGLIYTVGALMYAFKRPNPWPNNFGFHELFHAATIAAWACHWAAILLIVLNPLGASGAA</sequence>
<dbReference type="PANTHER" id="PTHR20855">
    <property type="entry name" value="ADIPOR/PROGESTIN RECEPTOR-RELATED"/>
    <property type="match status" value="1"/>
</dbReference>
<feature type="binding site" evidence="7">
    <location>
        <position position="63"/>
    </location>
    <ligand>
        <name>Zn(2+)</name>
        <dbReference type="ChEBI" id="CHEBI:29105"/>
    </ligand>
</feature>
<dbReference type="InterPro" id="IPR004254">
    <property type="entry name" value="AdipoR/HlyIII-related"/>
</dbReference>
<keyword evidence="4 8" id="KW-0812">Transmembrane</keyword>
<dbReference type="EMBL" id="RQVS01000009">
    <property type="protein sequence ID" value="RRJ86475.1"/>
    <property type="molecule type" value="Genomic_DNA"/>
</dbReference>
<evidence type="ECO:0000256" key="1">
    <source>
        <dbReference type="ARBA" id="ARBA00004651"/>
    </source>
</evidence>
<evidence type="ECO:0000256" key="6">
    <source>
        <dbReference type="ARBA" id="ARBA00023136"/>
    </source>
</evidence>
<dbReference type="NCBIfam" id="TIGR01065">
    <property type="entry name" value="hlyIII"/>
    <property type="match status" value="1"/>
</dbReference>
<reference evidence="9 10" key="1">
    <citation type="submission" date="2018-11" db="EMBL/GenBank/DDBJ databases">
        <title>YIM 102482-1 draft genome.</title>
        <authorList>
            <person name="Li G."/>
            <person name="Jiang Y."/>
        </authorList>
    </citation>
    <scope>NUCLEOTIDE SEQUENCE [LARGE SCALE GENOMIC DNA]</scope>
    <source>
        <strain evidence="9 10">YIM 102482-1</strain>
    </source>
</reference>
<dbReference type="Pfam" id="PF03006">
    <property type="entry name" value="HlyIII"/>
    <property type="match status" value="1"/>
</dbReference>
<keyword evidence="7" id="KW-0862">Zinc</keyword>
<dbReference type="AlphaFoldDB" id="A0A3P3VUJ3"/>
<evidence type="ECO:0000256" key="3">
    <source>
        <dbReference type="ARBA" id="ARBA00022475"/>
    </source>
</evidence>
<dbReference type="GO" id="GO:0005886">
    <property type="term" value="C:plasma membrane"/>
    <property type="evidence" value="ECO:0007669"/>
    <property type="project" value="UniProtKB-SubCell"/>
</dbReference>
<dbReference type="GO" id="GO:0046872">
    <property type="term" value="F:metal ion binding"/>
    <property type="evidence" value="ECO:0007669"/>
    <property type="project" value="UniProtKB-KW"/>
</dbReference>